<dbReference type="RefSeq" id="WP_192764825.1">
    <property type="nucleotide sequence ID" value="NZ_JADBEB010000001.1"/>
</dbReference>
<keyword evidence="4" id="KW-1185">Reference proteome</keyword>
<protein>
    <submittedName>
        <fullName evidence="3">2-keto-4-pentenoate hydratase/2-oxohepta-3-ene-1,7-dioic acid hydratase in catechol pathway</fullName>
    </submittedName>
</protein>
<reference evidence="3" key="1">
    <citation type="submission" date="2020-10" db="EMBL/GenBank/DDBJ databases">
        <title>Sequencing the genomes of 1000 actinobacteria strains.</title>
        <authorList>
            <person name="Klenk H.-P."/>
        </authorList>
    </citation>
    <scope>NUCLEOTIDE SEQUENCE</scope>
    <source>
        <strain evidence="3">DSM 46832</strain>
    </source>
</reference>
<dbReference type="GO" id="GO:0046872">
    <property type="term" value="F:metal ion binding"/>
    <property type="evidence" value="ECO:0007669"/>
    <property type="project" value="UniProtKB-KW"/>
</dbReference>
<evidence type="ECO:0000313" key="3">
    <source>
        <dbReference type="EMBL" id="MBE1484468.1"/>
    </source>
</evidence>
<gene>
    <name evidence="3" type="ORF">H4W31_000106</name>
</gene>
<comment type="caution">
    <text evidence="3">The sequence shown here is derived from an EMBL/GenBank/DDBJ whole genome shotgun (WGS) entry which is preliminary data.</text>
</comment>
<organism evidence="3 4">
    <name type="scientific">Plantactinospora soyae</name>
    <dbReference type="NCBI Taxonomy" id="1544732"/>
    <lineage>
        <taxon>Bacteria</taxon>
        <taxon>Bacillati</taxon>
        <taxon>Actinomycetota</taxon>
        <taxon>Actinomycetes</taxon>
        <taxon>Micromonosporales</taxon>
        <taxon>Micromonosporaceae</taxon>
        <taxon>Plantactinospora</taxon>
    </lineage>
</organism>
<proteinExistence type="predicted"/>
<evidence type="ECO:0000256" key="1">
    <source>
        <dbReference type="ARBA" id="ARBA00022723"/>
    </source>
</evidence>
<dbReference type="Gene3D" id="3.90.850.10">
    <property type="entry name" value="Fumarylacetoacetase-like, C-terminal domain"/>
    <property type="match status" value="1"/>
</dbReference>
<evidence type="ECO:0000259" key="2">
    <source>
        <dbReference type="Pfam" id="PF01557"/>
    </source>
</evidence>
<dbReference type="InterPro" id="IPR036663">
    <property type="entry name" value="Fumarylacetoacetase_C_sf"/>
</dbReference>
<name>A0A927QWI1_9ACTN</name>
<dbReference type="PANTHER" id="PTHR11820">
    <property type="entry name" value="ACYLPYRUVASE"/>
    <property type="match status" value="1"/>
</dbReference>
<sequence>MKLCLFDDYRIGAVVDGGIVDLTDSLPWAHDPDPETAGSWRRLCRDYAGLADRLADAVARGPVVPLDRVRLRAPALNPSKIIAAASNYAEHVHEMHAVQERTLGKVEEWMMSFDVFLKAPSSLAGPGEPIVLPAAVLAAGHEVHHESELVVVIGKGGRDIPAERAREHILGYGIGLDITVRSPGDRSRRKSYDTFSPLGPWLTTADEAGPDDSFEIELLVNGEQRQRVNTADMIVAVPAIVEHASRVMTLSPGDLIFTGAPPGVGPIHPGDVLAASISGLGVLRTTVTAGSDPAR</sequence>
<evidence type="ECO:0000313" key="4">
    <source>
        <dbReference type="Proteomes" id="UP000649753"/>
    </source>
</evidence>
<dbReference type="EMBL" id="JADBEB010000001">
    <property type="protein sequence ID" value="MBE1484468.1"/>
    <property type="molecule type" value="Genomic_DNA"/>
</dbReference>
<dbReference type="SUPFAM" id="SSF56529">
    <property type="entry name" value="FAH"/>
    <property type="match status" value="1"/>
</dbReference>
<dbReference type="InterPro" id="IPR011234">
    <property type="entry name" value="Fumarylacetoacetase-like_C"/>
</dbReference>
<feature type="domain" description="Fumarylacetoacetase-like C-terminal" evidence="2">
    <location>
        <begin position="80"/>
        <end position="287"/>
    </location>
</feature>
<dbReference type="PANTHER" id="PTHR11820:SF7">
    <property type="entry name" value="ACYLPYRUVASE FAHD1, MITOCHONDRIAL"/>
    <property type="match status" value="1"/>
</dbReference>
<accession>A0A927QWI1</accession>
<dbReference type="Proteomes" id="UP000649753">
    <property type="component" value="Unassembled WGS sequence"/>
</dbReference>
<dbReference type="GO" id="GO:0018773">
    <property type="term" value="F:acetylpyruvate hydrolase activity"/>
    <property type="evidence" value="ECO:0007669"/>
    <property type="project" value="TreeGrafter"/>
</dbReference>
<dbReference type="AlphaFoldDB" id="A0A927QWI1"/>
<dbReference type="Pfam" id="PF01557">
    <property type="entry name" value="FAA_hydrolase"/>
    <property type="match status" value="1"/>
</dbReference>
<keyword evidence="1" id="KW-0479">Metal-binding</keyword>